<dbReference type="Pfam" id="PF13191">
    <property type="entry name" value="AAA_16"/>
    <property type="match status" value="1"/>
</dbReference>
<gene>
    <name evidence="4" type="ORF">MAXJ12_19503</name>
</gene>
<dbReference type="InterPro" id="IPR041664">
    <property type="entry name" value="AAA_16"/>
</dbReference>
<dbReference type="AlphaFoldDB" id="H0HUP1"/>
<proteinExistence type="predicted"/>
<evidence type="ECO:0000259" key="3">
    <source>
        <dbReference type="PROSITE" id="PS50125"/>
    </source>
</evidence>
<dbReference type="PANTHER" id="PTHR16305:SF28">
    <property type="entry name" value="GUANYLATE CYCLASE DOMAIN-CONTAINING PROTEIN"/>
    <property type="match status" value="1"/>
</dbReference>
<dbReference type="Gene3D" id="1.25.40.10">
    <property type="entry name" value="Tetratricopeptide repeat domain"/>
    <property type="match status" value="1"/>
</dbReference>
<dbReference type="Pfam" id="PF00211">
    <property type="entry name" value="Guanylate_cyc"/>
    <property type="match status" value="1"/>
</dbReference>
<dbReference type="EMBL" id="AHAM01000159">
    <property type="protein sequence ID" value="EHK55587.1"/>
    <property type="molecule type" value="Genomic_DNA"/>
</dbReference>
<reference evidence="4 5" key="1">
    <citation type="journal article" date="2012" name="J. Bacteriol.">
        <title>Draft Genome Sequence of Mesorhizobium alhagi CCNWXJ12-2T, a Novel Salt-Resistant Species Isolated from the Desert of Northwestern China.</title>
        <authorList>
            <person name="Zhou M."/>
            <person name="Chen W."/>
            <person name="Chen H."/>
            <person name="Wei G."/>
        </authorList>
    </citation>
    <scope>NUCLEOTIDE SEQUENCE [LARGE SCALE GENOMIC DNA]</scope>
    <source>
        <strain evidence="4 5">CCNWXJ12-2</strain>
    </source>
</reference>
<dbReference type="PATRIC" id="fig|1107882.3.peg.3806"/>
<dbReference type="RefSeq" id="WP_008837514.1">
    <property type="nucleotide sequence ID" value="NZ_AHAM01000159.1"/>
</dbReference>
<dbReference type="PANTHER" id="PTHR16305">
    <property type="entry name" value="TESTICULAR SOLUBLE ADENYLYL CYCLASE"/>
    <property type="match status" value="1"/>
</dbReference>
<keyword evidence="1" id="KW-0547">Nucleotide-binding</keyword>
<name>H0HUP1_9HYPH</name>
<dbReference type="GO" id="GO:0035556">
    <property type="term" value="P:intracellular signal transduction"/>
    <property type="evidence" value="ECO:0007669"/>
    <property type="project" value="InterPro"/>
</dbReference>
<dbReference type="SUPFAM" id="SSF52540">
    <property type="entry name" value="P-loop containing nucleoside triphosphate hydrolases"/>
    <property type="match status" value="1"/>
</dbReference>
<dbReference type="Proteomes" id="UP000003250">
    <property type="component" value="Unassembled WGS sequence"/>
</dbReference>
<sequence>MALSGERRQLTVLFCDLVGFTNLSENLDPEDLNEVINAYEQTCRQSIEQFGGYFDNLHGDCAVGFFGYPTSGGDEAERSIDAAFAIRSGVGRLMLPGAPPLEVHAGIATGTIVIHVAHGVPKFVGEPLTLAARLQSLAVSGEVLVSGSTHALARLAFKFRNRGVQRLKGFSQGVAVWQVRPPSGDSRHHAVNRPRTPFVGRLTELRSLAEAWQRCQSGHGESVLVVGEPGIGKSRLVKEFVGNLAPDIFHVSVACDAQRSKTVLFPFVQHLHEAAGMRLLDAREKKLEKIKRLPQFSDLHTPAWLIRLLGIEEPEKSIDPEQLRRQTIEGLIEYFTELADRQPLLLHVEDAHWIDPTSAELLWGLRNRLQATSALMIVTTRTTGHLARLGGESHTLTLSRLGEAETLTIISRLAAKASLPSGVAGEIARRTEGVPLFVEELTFAVCGRVNGAKSSEMGALFEGTLPSSVKESVLIRLDQIAAAKRVAQIASVIGCEFDLEVLEDLAGERKSVLRRGLEDLARSGFVSPLGKGDRFVFHHAIVRDGAYGSLLRSDKRQLHQRLAELLAQQAPTDPGYAPEIIAHHFTEAGILDKAVDFHLEAAAKLLERASNREVLAHTSEGLQLLARLPRDGTRRYRELSLQLMRGAAFWVIEGFSSAEVESTFLRARELAEDCGKLDQRFIALRGLFGCYYGRGQLLRAARLAEDVRAVADMTGQPSDQCVANLLAGQIALWRGRLIDARTFLELALSQYHESEQRQKLLSTQIDPAVNARIHSCWVLWKMGLPDTALRLGDEALSLARRIGQPFGLSMALLLVAIMKSWRGDREQSRMLGRELRKVTADYGISYLAASAKVLEGEDLIASGHPEQGIALVISGLSHFEQQSGGLGWPWAMTLVATGLRALGRPQEGIRAIDKALLGLRRNDERHWEAELHRLKGELLFETGAESRSAMKEIRRALMIARHQHATALELRASISVAKYSHREADRQRALFAVRSTRARFTEGEGTADISTADALLDGTLAL</sequence>
<keyword evidence="2" id="KW-0067">ATP-binding</keyword>
<dbReference type="InterPro" id="IPR001054">
    <property type="entry name" value="A/G_cyclase"/>
</dbReference>
<dbReference type="InterPro" id="IPR011990">
    <property type="entry name" value="TPR-like_helical_dom_sf"/>
</dbReference>
<evidence type="ECO:0000313" key="4">
    <source>
        <dbReference type="EMBL" id="EHK55587.1"/>
    </source>
</evidence>
<dbReference type="SMART" id="SM00044">
    <property type="entry name" value="CYCc"/>
    <property type="match status" value="1"/>
</dbReference>
<dbReference type="GO" id="GO:0004016">
    <property type="term" value="F:adenylate cyclase activity"/>
    <property type="evidence" value="ECO:0007669"/>
    <property type="project" value="TreeGrafter"/>
</dbReference>
<evidence type="ECO:0000313" key="5">
    <source>
        <dbReference type="Proteomes" id="UP000003250"/>
    </source>
</evidence>
<dbReference type="SUPFAM" id="SSF55073">
    <property type="entry name" value="Nucleotide cyclase"/>
    <property type="match status" value="1"/>
</dbReference>
<protein>
    <submittedName>
        <fullName evidence="4">Adenylate/guanylate cyclase</fullName>
    </submittedName>
</protein>
<evidence type="ECO:0000256" key="1">
    <source>
        <dbReference type="ARBA" id="ARBA00022741"/>
    </source>
</evidence>
<dbReference type="SUPFAM" id="SSF48452">
    <property type="entry name" value="TPR-like"/>
    <property type="match status" value="1"/>
</dbReference>
<dbReference type="InterPro" id="IPR029787">
    <property type="entry name" value="Nucleotide_cyclase"/>
</dbReference>
<dbReference type="PROSITE" id="PS50125">
    <property type="entry name" value="GUANYLATE_CYCLASE_2"/>
    <property type="match status" value="1"/>
</dbReference>
<dbReference type="GO" id="GO:0005524">
    <property type="term" value="F:ATP binding"/>
    <property type="evidence" value="ECO:0007669"/>
    <property type="project" value="UniProtKB-KW"/>
</dbReference>
<feature type="domain" description="Guanylate cyclase" evidence="3">
    <location>
        <begin position="11"/>
        <end position="135"/>
    </location>
</feature>
<dbReference type="OrthoDB" id="9785312at2"/>
<evidence type="ECO:0000256" key="2">
    <source>
        <dbReference type="ARBA" id="ARBA00022840"/>
    </source>
</evidence>
<dbReference type="GO" id="GO:0005737">
    <property type="term" value="C:cytoplasm"/>
    <property type="evidence" value="ECO:0007669"/>
    <property type="project" value="TreeGrafter"/>
</dbReference>
<dbReference type="GO" id="GO:0009190">
    <property type="term" value="P:cyclic nucleotide biosynthetic process"/>
    <property type="evidence" value="ECO:0007669"/>
    <property type="project" value="InterPro"/>
</dbReference>
<keyword evidence="5" id="KW-1185">Reference proteome</keyword>
<accession>H0HUP1</accession>
<organism evidence="4 5">
    <name type="scientific">Mesorhizobium alhagi CCNWXJ12-2</name>
    <dbReference type="NCBI Taxonomy" id="1107882"/>
    <lineage>
        <taxon>Bacteria</taxon>
        <taxon>Pseudomonadati</taxon>
        <taxon>Pseudomonadota</taxon>
        <taxon>Alphaproteobacteria</taxon>
        <taxon>Hyphomicrobiales</taxon>
        <taxon>Phyllobacteriaceae</taxon>
        <taxon>Allomesorhizobium</taxon>
    </lineage>
</organism>
<dbReference type="Gene3D" id="3.30.70.1230">
    <property type="entry name" value="Nucleotide cyclase"/>
    <property type="match status" value="1"/>
</dbReference>
<dbReference type="Gene3D" id="3.40.50.300">
    <property type="entry name" value="P-loop containing nucleotide triphosphate hydrolases"/>
    <property type="match status" value="1"/>
</dbReference>
<dbReference type="CDD" id="cd07302">
    <property type="entry name" value="CHD"/>
    <property type="match status" value="1"/>
</dbReference>
<dbReference type="InterPro" id="IPR027417">
    <property type="entry name" value="P-loop_NTPase"/>
</dbReference>